<organism evidence="3">
    <name type="scientific">Echinostoma caproni</name>
    <dbReference type="NCBI Taxonomy" id="27848"/>
    <lineage>
        <taxon>Eukaryota</taxon>
        <taxon>Metazoa</taxon>
        <taxon>Spiralia</taxon>
        <taxon>Lophotrochozoa</taxon>
        <taxon>Platyhelminthes</taxon>
        <taxon>Trematoda</taxon>
        <taxon>Digenea</taxon>
        <taxon>Plagiorchiida</taxon>
        <taxon>Echinostomata</taxon>
        <taxon>Echinostomatoidea</taxon>
        <taxon>Echinostomatidae</taxon>
        <taxon>Echinostoma</taxon>
    </lineage>
</organism>
<dbReference type="OrthoDB" id="5978043at2759"/>
<dbReference type="EMBL" id="UZAN01002238">
    <property type="protein sequence ID" value="VDP25181.1"/>
    <property type="molecule type" value="Genomic_DNA"/>
</dbReference>
<accession>A0A183A0X0</accession>
<sequence length="199" mass="21902">MPECNLVDFNISTTDENSSPIYTLQTTESNSHFVFAPLRFKSGVKHRFAMDTGSSESILPKSALTAIRPNTVPAPTSVRVHGVTGHQLQLFGETMLCVQSESGVLIAIRFLVSAHSLSILGLRAMRLLQGSITLHTNNDKQTTSHLLHLIVQCSGNVGGMKVPSVKMKVDDKRVFLNRRFLPYGQREGVLKALQKMEQG</sequence>
<protein>
    <submittedName>
        <fullName evidence="3">Peptidase A2 domain-containing protein</fullName>
    </submittedName>
</protein>
<evidence type="ECO:0000313" key="3">
    <source>
        <dbReference type="WBParaSite" id="ECPE_0000060501-mRNA-1"/>
    </source>
</evidence>
<dbReference type="InterPro" id="IPR021109">
    <property type="entry name" value="Peptidase_aspartic_dom_sf"/>
</dbReference>
<reference evidence="1 2" key="2">
    <citation type="submission" date="2018-11" db="EMBL/GenBank/DDBJ databases">
        <authorList>
            <consortium name="Pathogen Informatics"/>
        </authorList>
    </citation>
    <scope>NUCLEOTIDE SEQUENCE [LARGE SCALE GENOMIC DNA]</scope>
    <source>
        <strain evidence="1 2">Egypt</strain>
    </source>
</reference>
<gene>
    <name evidence="1" type="ORF">ECPE_LOCUS605</name>
</gene>
<dbReference type="Proteomes" id="UP000272942">
    <property type="component" value="Unassembled WGS sequence"/>
</dbReference>
<keyword evidence="2" id="KW-1185">Reference proteome</keyword>
<name>A0A183A0X0_9TREM</name>
<reference evidence="3" key="1">
    <citation type="submission" date="2016-06" db="UniProtKB">
        <authorList>
            <consortium name="WormBaseParasite"/>
        </authorList>
    </citation>
    <scope>IDENTIFICATION</scope>
</reference>
<dbReference type="WBParaSite" id="ECPE_0000060501-mRNA-1">
    <property type="protein sequence ID" value="ECPE_0000060501-mRNA-1"/>
    <property type="gene ID" value="ECPE_0000060501"/>
</dbReference>
<evidence type="ECO:0000313" key="2">
    <source>
        <dbReference type="Proteomes" id="UP000272942"/>
    </source>
</evidence>
<evidence type="ECO:0000313" key="1">
    <source>
        <dbReference type="EMBL" id="VDP25181.1"/>
    </source>
</evidence>
<dbReference type="SUPFAM" id="SSF50630">
    <property type="entry name" value="Acid proteases"/>
    <property type="match status" value="1"/>
</dbReference>
<proteinExistence type="predicted"/>
<dbReference type="AlphaFoldDB" id="A0A183A0X0"/>